<evidence type="ECO:0000256" key="1">
    <source>
        <dbReference type="SAM" id="Coils"/>
    </source>
</evidence>
<feature type="region of interest" description="Disordered" evidence="2">
    <location>
        <begin position="1"/>
        <end position="66"/>
    </location>
</feature>
<dbReference type="EMBL" id="JAVRRG010000012">
    <property type="protein sequence ID" value="KAK5099029.1"/>
    <property type="molecule type" value="Genomic_DNA"/>
</dbReference>
<reference evidence="3 4" key="1">
    <citation type="submission" date="2023-08" db="EMBL/GenBank/DDBJ databases">
        <title>Black Yeasts Isolated from many extreme environments.</title>
        <authorList>
            <person name="Coleine C."/>
            <person name="Stajich J.E."/>
            <person name="Selbmann L."/>
        </authorList>
    </citation>
    <scope>NUCLEOTIDE SEQUENCE [LARGE SCALE GENOMIC DNA]</scope>
    <source>
        <strain evidence="3 4">CCFEE 5885</strain>
    </source>
</reference>
<comment type="caution">
    <text evidence="3">The sequence shown here is derived from an EMBL/GenBank/DDBJ whole genome shotgun (WGS) entry which is preliminary data.</text>
</comment>
<protein>
    <submittedName>
        <fullName evidence="3">Uncharacterized protein</fullName>
    </submittedName>
</protein>
<accession>A0ABR0KKC2</accession>
<sequence length="440" mass="49386">MPPKRKVPTTEASKPSARKKRNATSSIRDPNRITRSHPGTTQSFSQGSSGRGIDNGHQDTSTTAAPTTAASHLDVVAAQLQSVLDRLHQQSDTASGQVSHATQRLNTATDQLNDASERLEAAGAMLEVAAHQLDALSDPPSTEAQPPAQGPNFVPPPQGWQHLPGGILAQMLSPDRGAIFRSFVGNFKREDFYWLKALNRVCENTPWPEWNPFRDPLSIGFPGPGRYLQVQCGNYRRPLPIYTDVPANELNPPAVLRQEWGVSEGPAIQCSHNQYDSQNGGSMEFFRCAHVGHWHFWSGGRNSHRHPGDWLCAPCAQYNRRYMETSLQSYAAMRIWPLCRDCSNSLHADELREALQRWNATHPATEQKHMTMPEADLVPVRRLYWCKCRYNLPIGTAPLCLGCVDNYWDDYRKAIRIEMWAMMPKRVPDGPRDNPSTYIE</sequence>
<evidence type="ECO:0000313" key="4">
    <source>
        <dbReference type="Proteomes" id="UP001345013"/>
    </source>
</evidence>
<name>A0ABR0KKC2_9EURO</name>
<evidence type="ECO:0000256" key="2">
    <source>
        <dbReference type="SAM" id="MobiDB-lite"/>
    </source>
</evidence>
<organism evidence="3 4">
    <name type="scientific">Lithohypha guttulata</name>
    <dbReference type="NCBI Taxonomy" id="1690604"/>
    <lineage>
        <taxon>Eukaryota</taxon>
        <taxon>Fungi</taxon>
        <taxon>Dikarya</taxon>
        <taxon>Ascomycota</taxon>
        <taxon>Pezizomycotina</taxon>
        <taxon>Eurotiomycetes</taxon>
        <taxon>Chaetothyriomycetidae</taxon>
        <taxon>Chaetothyriales</taxon>
        <taxon>Trichomeriaceae</taxon>
        <taxon>Lithohypha</taxon>
    </lineage>
</organism>
<proteinExistence type="predicted"/>
<dbReference type="Proteomes" id="UP001345013">
    <property type="component" value="Unassembled WGS sequence"/>
</dbReference>
<feature type="compositionally biased region" description="Low complexity" evidence="2">
    <location>
        <begin position="39"/>
        <end position="52"/>
    </location>
</feature>
<keyword evidence="4" id="KW-1185">Reference proteome</keyword>
<feature type="coiled-coil region" evidence="1">
    <location>
        <begin position="98"/>
        <end position="125"/>
    </location>
</feature>
<evidence type="ECO:0000313" key="3">
    <source>
        <dbReference type="EMBL" id="KAK5099029.1"/>
    </source>
</evidence>
<keyword evidence="1" id="KW-0175">Coiled coil</keyword>
<gene>
    <name evidence="3" type="ORF">LTR24_001657</name>
</gene>